<proteinExistence type="predicted"/>
<dbReference type="EMBL" id="JBBUTF010000011">
    <property type="protein sequence ID" value="MEK8026942.1"/>
    <property type="molecule type" value="Genomic_DNA"/>
</dbReference>
<evidence type="ECO:0000256" key="3">
    <source>
        <dbReference type="ARBA" id="ARBA00022692"/>
    </source>
</evidence>
<reference evidence="7 8" key="1">
    <citation type="submission" date="2024-04" db="EMBL/GenBank/DDBJ databases">
        <title>Novel species of the genus Ideonella isolated from streams.</title>
        <authorList>
            <person name="Lu H."/>
        </authorList>
    </citation>
    <scope>NUCLEOTIDE SEQUENCE [LARGE SCALE GENOMIC DNA]</scope>
    <source>
        <strain evidence="7 8">BYS139W</strain>
    </source>
</reference>
<evidence type="ECO:0000256" key="6">
    <source>
        <dbReference type="SAM" id="Phobius"/>
    </source>
</evidence>
<dbReference type="RefSeq" id="WP_341374725.1">
    <property type="nucleotide sequence ID" value="NZ_JBBUTF010000011.1"/>
</dbReference>
<keyword evidence="3 6" id="KW-0812">Transmembrane</keyword>
<evidence type="ECO:0000313" key="7">
    <source>
        <dbReference type="EMBL" id="MEK8026942.1"/>
    </source>
</evidence>
<feature type="transmembrane region" description="Helical" evidence="6">
    <location>
        <begin position="458"/>
        <end position="476"/>
    </location>
</feature>
<feature type="transmembrane region" description="Helical" evidence="6">
    <location>
        <begin position="35"/>
        <end position="54"/>
    </location>
</feature>
<evidence type="ECO:0000256" key="2">
    <source>
        <dbReference type="ARBA" id="ARBA00022448"/>
    </source>
</evidence>
<dbReference type="Gene3D" id="1.20.1740.10">
    <property type="entry name" value="Amino acid/polyamine transporter I"/>
    <property type="match status" value="1"/>
</dbReference>
<evidence type="ECO:0000256" key="4">
    <source>
        <dbReference type="ARBA" id="ARBA00022989"/>
    </source>
</evidence>
<comment type="caution">
    <text evidence="7">The sequence shown here is derived from an EMBL/GenBank/DDBJ whole genome shotgun (WGS) entry which is preliminary data.</text>
</comment>
<feature type="transmembrane region" description="Helical" evidence="6">
    <location>
        <begin position="368"/>
        <end position="386"/>
    </location>
</feature>
<dbReference type="Proteomes" id="UP001368500">
    <property type="component" value="Unassembled WGS sequence"/>
</dbReference>
<keyword evidence="8" id="KW-1185">Reference proteome</keyword>
<feature type="transmembrane region" description="Helical" evidence="6">
    <location>
        <begin position="225"/>
        <end position="249"/>
    </location>
</feature>
<feature type="transmembrane region" description="Helical" evidence="6">
    <location>
        <begin position="435"/>
        <end position="452"/>
    </location>
</feature>
<protein>
    <submittedName>
        <fullName evidence="7">Amino acid permease</fullName>
    </submittedName>
</protein>
<feature type="transmembrane region" description="Helical" evidence="6">
    <location>
        <begin position="392"/>
        <end position="414"/>
    </location>
</feature>
<organism evidence="7 8">
    <name type="scientific">Pseudaquabacterium rugosum</name>
    <dbReference type="NCBI Taxonomy" id="2984194"/>
    <lineage>
        <taxon>Bacteria</taxon>
        <taxon>Pseudomonadati</taxon>
        <taxon>Pseudomonadota</taxon>
        <taxon>Betaproteobacteria</taxon>
        <taxon>Burkholderiales</taxon>
        <taxon>Sphaerotilaceae</taxon>
        <taxon>Pseudaquabacterium</taxon>
    </lineage>
</organism>
<keyword evidence="5 6" id="KW-0472">Membrane</keyword>
<name>A0ABU9BD91_9BURK</name>
<evidence type="ECO:0000256" key="1">
    <source>
        <dbReference type="ARBA" id="ARBA00004141"/>
    </source>
</evidence>
<comment type="subcellular location">
    <subcellularLocation>
        <location evidence="1">Membrane</location>
        <topology evidence="1">Multi-pass membrane protein</topology>
    </subcellularLocation>
</comment>
<dbReference type="Pfam" id="PF13520">
    <property type="entry name" value="AA_permease_2"/>
    <property type="match status" value="1"/>
</dbReference>
<feature type="transmembrane region" description="Helical" evidence="6">
    <location>
        <begin position="270"/>
        <end position="292"/>
    </location>
</feature>
<feature type="transmembrane region" description="Helical" evidence="6">
    <location>
        <begin position="107"/>
        <end position="129"/>
    </location>
</feature>
<dbReference type="PIRSF" id="PIRSF006060">
    <property type="entry name" value="AA_transporter"/>
    <property type="match status" value="1"/>
</dbReference>
<evidence type="ECO:0000256" key="5">
    <source>
        <dbReference type="ARBA" id="ARBA00023136"/>
    </source>
</evidence>
<keyword evidence="2" id="KW-0813">Transport</keyword>
<dbReference type="PANTHER" id="PTHR45649">
    <property type="entry name" value="AMINO-ACID PERMEASE BAT1"/>
    <property type="match status" value="1"/>
</dbReference>
<feature type="transmembrane region" description="Helical" evidence="6">
    <location>
        <begin position="149"/>
        <end position="171"/>
    </location>
</feature>
<sequence>MSAHAKPDLDPDVQLLHEMGYAQELSRRMGGFSNFAVSFSLICILSGGITAFQMGFSAAGGASIGLGWPLGGLFSLIVAASMAQIASAYPTAGGLYHWGSILGGKTWGWVTAWFNLLGLVFVVAAINFGTWDPFFKTLIAPLFGARPEALGWGHQTLFLCVITGLQAWLNHRHVRLASRITDLSGYLIFVVTLLLVGSLLAYSPVPLDFGRLVTFTNFTGTEGSAWPQQGLGLAFLSGLLLTAYTITGFDASAHTAEETRDAAATVPKGIVNAVLWSVLFGYALVCSFVLVMPDLGAAMKMGTGFFEAILAPIPAPLRITIELLMFFINFVCGLAAVTSSSRMMYAFARDGGLPGSRWLKQVHHVHRTPGAAIWVTAVLAIAITLYGDAFTVLSAGSAVFLFISYAMPIAAGVLAEGRSWDKKGPFSLGLWSKPCAVAGSAGALVLAWVGMQPPNGKVAWVTAGLFVLLGVIWFGFGVRKHFAGPPIGQRIAARQRHMCEIEAEFSERDAA</sequence>
<dbReference type="InterPro" id="IPR002293">
    <property type="entry name" value="AA/rel_permease1"/>
</dbReference>
<evidence type="ECO:0000313" key="8">
    <source>
        <dbReference type="Proteomes" id="UP001368500"/>
    </source>
</evidence>
<keyword evidence="4 6" id="KW-1133">Transmembrane helix</keyword>
<feature type="transmembrane region" description="Helical" evidence="6">
    <location>
        <begin position="183"/>
        <end position="205"/>
    </location>
</feature>
<dbReference type="PANTHER" id="PTHR45649:SF26">
    <property type="entry name" value="OS04G0435100 PROTEIN"/>
    <property type="match status" value="1"/>
</dbReference>
<feature type="transmembrane region" description="Helical" evidence="6">
    <location>
        <begin position="323"/>
        <end position="347"/>
    </location>
</feature>
<feature type="transmembrane region" description="Helical" evidence="6">
    <location>
        <begin position="66"/>
        <end position="86"/>
    </location>
</feature>
<gene>
    <name evidence="7" type="ORF">AACH11_13305</name>
</gene>
<accession>A0ABU9BD91</accession>